<dbReference type="GO" id="GO:0022857">
    <property type="term" value="F:transmembrane transporter activity"/>
    <property type="evidence" value="ECO:0007669"/>
    <property type="project" value="InterPro"/>
</dbReference>
<evidence type="ECO:0000256" key="3">
    <source>
        <dbReference type="ARBA" id="ARBA00022692"/>
    </source>
</evidence>
<keyword evidence="4 6" id="KW-1133">Transmembrane helix</keyword>
<dbReference type="PANTHER" id="PTHR47089">
    <property type="entry name" value="ABC TRANSPORTER, PERMEASE PROTEIN"/>
    <property type="match status" value="1"/>
</dbReference>
<keyword evidence="3 6" id="KW-0812">Transmembrane</keyword>
<dbReference type="GO" id="GO:0005886">
    <property type="term" value="C:plasma membrane"/>
    <property type="evidence" value="ECO:0007669"/>
    <property type="project" value="UniProtKB-SubCell"/>
</dbReference>
<feature type="transmembrane region" description="Helical" evidence="6">
    <location>
        <begin position="21"/>
        <end position="42"/>
    </location>
</feature>
<evidence type="ECO:0000313" key="7">
    <source>
        <dbReference type="EMBL" id="GAI62769.1"/>
    </source>
</evidence>
<keyword evidence="2" id="KW-1003">Cell membrane</keyword>
<sequence>MYNKLVSLLKVPKTKKSMMETLLRYLVIIFFAFTVFGLVLFISGKNPIRAYADTFTSVFGSFYGFSELWVQMIPIMLTAVAVALPSKMNLINVGGEGQLFMGGWMATWAALTFQGLSKVIFIPVLMLFGFLGGALWAAIPGLLKAKKLVNETISTLLLNFIAPLIISLSVFGPWRSAESAAYPQTPAFVDAARLPVITGTRIHLGFIFAIVALLLFWFFMKHTKWGLEIRAIGGNPEAAERMGIRLQWYILIVLFIAGGIAGLAGMAEVTAIHGRLRIGLSQGYGYKGFLLSWITGGSPIGILLMAFVFAVITSVGDTLQITQGVPYAVINILFSLILFVVLANPALKGKKK</sequence>
<keyword evidence="5 6" id="KW-0472">Membrane</keyword>
<evidence type="ECO:0000256" key="1">
    <source>
        <dbReference type="ARBA" id="ARBA00004651"/>
    </source>
</evidence>
<comment type="caution">
    <text evidence="7">The sequence shown here is derived from an EMBL/GenBank/DDBJ whole genome shotgun (WGS) entry which is preliminary data.</text>
</comment>
<evidence type="ECO:0000256" key="4">
    <source>
        <dbReference type="ARBA" id="ARBA00022989"/>
    </source>
</evidence>
<dbReference type="CDD" id="cd06580">
    <property type="entry name" value="TM_PBP1_transp_TpRbsC_like"/>
    <property type="match status" value="1"/>
</dbReference>
<feature type="transmembrane region" description="Helical" evidence="6">
    <location>
        <begin position="248"/>
        <end position="269"/>
    </location>
</feature>
<feature type="transmembrane region" description="Helical" evidence="6">
    <location>
        <begin position="97"/>
        <end position="114"/>
    </location>
</feature>
<accession>X1S4N6</accession>
<dbReference type="AlphaFoldDB" id="X1S4N6"/>
<comment type="subcellular location">
    <subcellularLocation>
        <location evidence="1">Cell membrane</location>
        <topology evidence="1">Multi-pass membrane protein</topology>
    </subcellularLocation>
</comment>
<organism evidence="7">
    <name type="scientific">marine sediment metagenome</name>
    <dbReference type="NCBI Taxonomy" id="412755"/>
    <lineage>
        <taxon>unclassified sequences</taxon>
        <taxon>metagenomes</taxon>
        <taxon>ecological metagenomes</taxon>
    </lineage>
</organism>
<proteinExistence type="predicted"/>
<name>X1S4N6_9ZZZZ</name>
<feature type="transmembrane region" description="Helical" evidence="6">
    <location>
        <begin position="120"/>
        <end position="143"/>
    </location>
</feature>
<feature type="transmembrane region" description="Helical" evidence="6">
    <location>
        <begin position="155"/>
        <end position="174"/>
    </location>
</feature>
<dbReference type="PANTHER" id="PTHR47089:SF1">
    <property type="entry name" value="GUANOSINE ABC TRANSPORTER PERMEASE PROTEIN NUPP"/>
    <property type="match status" value="1"/>
</dbReference>
<dbReference type="EMBL" id="BARW01000325">
    <property type="protein sequence ID" value="GAI62769.1"/>
    <property type="molecule type" value="Genomic_DNA"/>
</dbReference>
<evidence type="ECO:0000256" key="5">
    <source>
        <dbReference type="ARBA" id="ARBA00023136"/>
    </source>
</evidence>
<feature type="transmembrane region" description="Helical" evidence="6">
    <location>
        <begin position="324"/>
        <end position="347"/>
    </location>
</feature>
<gene>
    <name evidence="7" type="ORF">S12H4_01576</name>
</gene>
<evidence type="ECO:0000256" key="2">
    <source>
        <dbReference type="ARBA" id="ARBA00022475"/>
    </source>
</evidence>
<feature type="transmembrane region" description="Helical" evidence="6">
    <location>
        <begin position="62"/>
        <end position="85"/>
    </location>
</feature>
<feature type="transmembrane region" description="Helical" evidence="6">
    <location>
        <begin position="202"/>
        <end position="220"/>
    </location>
</feature>
<evidence type="ECO:0000256" key="6">
    <source>
        <dbReference type="SAM" id="Phobius"/>
    </source>
</evidence>
<reference evidence="7" key="1">
    <citation type="journal article" date="2014" name="Front. Microbiol.">
        <title>High frequency of phylogenetically diverse reductive dehalogenase-homologous genes in deep subseafloor sedimentary metagenomes.</title>
        <authorList>
            <person name="Kawai M."/>
            <person name="Futagami T."/>
            <person name="Toyoda A."/>
            <person name="Takaki Y."/>
            <person name="Nishi S."/>
            <person name="Hori S."/>
            <person name="Arai W."/>
            <person name="Tsubouchi T."/>
            <person name="Morono Y."/>
            <person name="Uchiyama I."/>
            <person name="Ito T."/>
            <person name="Fujiyama A."/>
            <person name="Inagaki F."/>
            <person name="Takami H."/>
        </authorList>
    </citation>
    <scope>NUCLEOTIDE SEQUENCE</scope>
    <source>
        <strain evidence="7">Expedition CK06-06</strain>
    </source>
</reference>
<dbReference type="InterPro" id="IPR001851">
    <property type="entry name" value="ABC_transp_permease"/>
</dbReference>
<feature type="transmembrane region" description="Helical" evidence="6">
    <location>
        <begin position="289"/>
        <end position="312"/>
    </location>
</feature>
<dbReference type="Pfam" id="PF02653">
    <property type="entry name" value="BPD_transp_2"/>
    <property type="match status" value="1"/>
</dbReference>
<protein>
    <submittedName>
        <fullName evidence="7">Uncharacterized protein</fullName>
    </submittedName>
</protein>